<name>H0EIA5_GLAL7</name>
<dbReference type="Proteomes" id="UP000005446">
    <property type="component" value="Unassembled WGS sequence"/>
</dbReference>
<proteinExistence type="predicted"/>
<reference evidence="1 2" key="1">
    <citation type="journal article" date="2012" name="Eukaryot. Cell">
        <title>Genome sequence of the fungus Glarea lozoyensis: the first genome sequence of a species from the Helotiaceae family.</title>
        <authorList>
            <person name="Youssar L."/>
            <person name="Gruening B.A."/>
            <person name="Erxleben A."/>
            <person name="Guenther S."/>
            <person name="Huettel W."/>
        </authorList>
    </citation>
    <scope>NUCLEOTIDE SEQUENCE [LARGE SCALE GENOMIC DNA]</scope>
    <source>
        <strain evidence="2">ATCC 74030 / MF5533</strain>
    </source>
</reference>
<dbReference type="HOGENOM" id="CLU_2885985_0_0_1"/>
<evidence type="ECO:0000313" key="2">
    <source>
        <dbReference type="Proteomes" id="UP000005446"/>
    </source>
</evidence>
<gene>
    <name evidence="1" type="ORF">M7I_2259</name>
</gene>
<dbReference type="InParanoid" id="H0EIA5"/>
<protein>
    <submittedName>
        <fullName evidence="1">Uncharacterized protein</fullName>
    </submittedName>
</protein>
<dbReference type="AlphaFoldDB" id="H0EIA5"/>
<organism evidence="1 2">
    <name type="scientific">Glarea lozoyensis (strain ATCC 74030 / MF5533)</name>
    <dbReference type="NCBI Taxonomy" id="1104152"/>
    <lineage>
        <taxon>Eukaryota</taxon>
        <taxon>Fungi</taxon>
        <taxon>Dikarya</taxon>
        <taxon>Ascomycota</taxon>
        <taxon>Pezizomycotina</taxon>
        <taxon>Leotiomycetes</taxon>
        <taxon>Helotiales</taxon>
        <taxon>Helotiaceae</taxon>
        <taxon>Glarea</taxon>
    </lineage>
</organism>
<evidence type="ECO:0000313" key="1">
    <source>
        <dbReference type="EMBL" id="EHL01626.1"/>
    </source>
</evidence>
<dbReference type="OrthoDB" id="5321461at2759"/>
<comment type="caution">
    <text evidence="1">The sequence shown here is derived from an EMBL/GenBank/DDBJ whole genome shotgun (WGS) entry which is preliminary data.</text>
</comment>
<dbReference type="EMBL" id="AGUE01000047">
    <property type="protein sequence ID" value="EHL01626.1"/>
    <property type="molecule type" value="Genomic_DNA"/>
</dbReference>
<accession>H0EIA5</accession>
<sequence>MAWVDSTKCVGYIKKIPITGVNGAYTPQTTNASVEDPAELVSPMTPSTSKMMKGLGLSKNTFF</sequence>
<keyword evidence="2" id="KW-1185">Reference proteome</keyword>